<comment type="caution">
    <text evidence="2">The sequence shown here is derived from an EMBL/GenBank/DDBJ whole genome shotgun (WGS) entry which is preliminary data.</text>
</comment>
<protein>
    <recommendedName>
        <fullName evidence="1">HTH luxR-type domain-containing protein</fullName>
    </recommendedName>
</protein>
<dbReference type="EMBL" id="BAAAMR010000015">
    <property type="protein sequence ID" value="GAA2130663.1"/>
    <property type="molecule type" value="Genomic_DNA"/>
</dbReference>
<dbReference type="InterPro" id="IPR036388">
    <property type="entry name" value="WH-like_DNA-bd_sf"/>
</dbReference>
<dbReference type="InterPro" id="IPR027417">
    <property type="entry name" value="P-loop_NTPase"/>
</dbReference>
<dbReference type="Gene3D" id="1.10.10.10">
    <property type="entry name" value="Winged helix-like DNA-binding domain superfamily/Winged helix DNA-binding domain"/>
    <property type="match status" value="1"/>
</dbReference>
<reference evidence="3" key="1">
    <citation type="journal article" date="2019" name="Int. J. Syst. Evol. Microbiol.">
        <title>The Global Catalogue of Microorganisms (GCM) 10K type strain sequencing project: providing services to taxonomists for standard genome sequencing and annotation.</title>
        <authorList>
            <consortium name="The Broad Institute Genomics Platform"/>
            <consortium name="The Broad Institute Genome Sequencing Center for Infectious Disease"/>
            <person name="Wu L."/>
            <person name="Ma J."/>
        </authorList>
    </citation>
    <scope>NUCLEOTIDE SEQUENCE [LARGE SCALE GENOMIC DNA]</scope>
    <source>
        <strain evidence="3">JCM 13850</strain>
    </source>
</reference>
<dbReference type="PANTHER" id="PTHR47691:SF3">
    <property type="entry name" value="HTH-TYPE TRANSCRIPTIONAL REGULATOR RV0890C-RELATED"/>
    <property type="match status" value="1"/>
</dbReference>
<dbReference type="InterPro" id="IPR000792">
    <property type="entry name" value="Tscrpt_reg_LuxR_C"/>
</dbReference>
<gene>
    <name evidence="2" type="ORF">GCM10009727_22740</name>
</gene>
<organism evidence="2 3">
    <name type="scientific">Actinomadura napierensis</name>
    <dbReference type="NCBI Taxonomy" id="267854"/>
    <lineage>
        <taxon>Bacteria</taxon>
        <taxon>Bacillati</taxon>
        <taxon>Actinomycetota</taxon>
        <taxon>Actinomycetes</taxon>
        <taxon>Streptosporangiales</taxon>
        <taxon>Thermomonosporaceae</taxon>
        <taxon>Actinomadura</taxon>
    </lineage>
</organism>
<evidence type="ECO:0000259" key="1">
    <source>
        <dbReference type="PROSITE" id="PS50043"/>
    </source>
</evidence>
<evidence type="ECO:0000313" key="2">
    <source>
        <dbReference type="EMBL" id="GAA2130663.1"/>
    </source>
</evidence>
<dbReference type="CDD" id="cd06170">
    <property type="entry name" value="LuxR_C_like"/>
    <property type="match status" value="1"/>
</dbReference>
<evidence type="ECO:0000313" key="3">
    <source>
        <dbReference type="Proteomes" id="UP001501020"/>
    </source>
</evidence>
<dbReference type="PANTHER" id="PTHR47691">
    <property type="entry name" value="REGULATOR-RELATED"/>
    <property type="match status" value="1"/>
</dbReference>
<keyword evidence="3" id="KW-1185">Reference proteome</keyword>
<proteinExistence type="predicted"/>
<dbReference type="InterPro" id="IPR016032">
    <property type="entry name" value="Sig_transdc_resp-reg_C-effctor"/>
</dbReference>
<feature type="domain" description="HTH luxR-type" evidence="1">
    <location>
        <begin position="10"/>
        <end position="75"/>
    </location>
</feature>
<dbReference type="Pfam" id="PF00196">
    <property type="entry name" value="GerE"/>
    <property type="match status" value="1"/>
</dbReference>
<dbReference type="SUPFAM" id="SSF46894">
    <property type="entry name" value="C-terminal effector domain of the bipartite response regulators"/>
    <property type="match status" value="1"/>
</dbReference>
<dbReference type="SMART" id="SM00421">
    <property type="entry name" value="HTH_LUXR"/>
    <property type="match status" value="1"/>
</dbReference>
<dbReference type="Proteomes" id="UP001501020">
    <property type="component" value="Unassembled WGS sequence"/>
</dbReference>
<dbReference type="Gene3D" id="3.40.50.300">
    <property type="entry name" value="P-loop containing nucleotide triphosphate hydrolases"/>
    <property type="match status" value="1"/>
</dbReference>
<accession>A0ABP5KHL3</accession>
<dbReference type="SUPFAM" id="SSF52540">
    <property type="entry name" value="P-loop containing nucleoside triphosphate hydrolases"/>
    <property type="match status" value="1"/>
</dbReference>
<dbReference type="PROSITE" id="PS50043">
    <property type="entry name" value="HTH_LUXR_2"/>
    <property type="match status" value="1"/>
</dbReference>
<name>A0ABP5KHL3_9ACTN</name>
<dbReference type="PRINTS" id="PR00038">
    <property type="entry name" value="HTHLUXR"/>
</dbReference>
<sequence>MHNRGMANEAASPAVSISARESEVLAALGEHLTNAEIGARLFISVRTVESHVSSLLRKLRVDDRRALAALSAHLPAGTAVAGSAPTAVAALPSPLTPFVGRVAERAALTRALREHRLVTATGPGGIGKTRLALSVAADVGDRFADGVWYVNLVPVTDPVMIASTIADALGLGESPSRSATDSVLGWLAGRETLLVLDNCEHLLDGVVVLLERLLAGSPRLVVLATSRSRLLVPFEGVYPVPGLSVEAGDGGPGDAVELFHGRVAAGGNRLRPGDEKRVASVCRGLDGMALAIELAAARYASLGLDGLEAGLADRLRLLTGGPRIDDRHRSLRSTLDWSHALLPGPEQAVLRRISVFAGPFTAGAAATVLAGWPPVPARAVATSLAGLADQSLLTAIPEPGGTRYRVLETIRQYGADRLEDADESAEAHARHLGWCLAESAELQAAAREPTGAWRAAFDRVADELRAALTWAASAADRAPDAYRLAIGLAELTFARGMPGESQRRYQQAAGLAADDRAAAAALRGAAGAAESRQFGTEALRLRRAAADAAIRAGDRAEAATDLGRNAELITRGPGLMNTGPVAGQVEALIAEGRELAGGDPAARARLLTAEAFNGATDDPATAGLVERALTLARRIGDPLIESAALDQLTAIQLVRGEIRAAAASASRRIELMAPLPVTAVSGLEFFDGFTMASDCAVAAGDLPAARSHAEHLRDLPFNREEGHLATVRLLVVTALAGDWDETAALAERFHEGWNRAGRPRAGNLARGAYAAAMVYGLRGDDDARAEWLGIVDALTTPDRSMAELGYGEFFDALLLLHRGPPQHAVEVLATPPEQLTQWFNSVWRPWNAALWAEASVLSGHQDAAGRLGHARVMAAGNPVATAIVDRAAAMTAGTGQGGGHNALRAAAAAFADAGCRYQWARTLVFLGGEQRAQGESELARMGAVPTAWPPG</sequence>